<name>A0A9X4RKU7_9BACT</name>
<dbReference type="EMBL" id="JAPHEH010000001">
    <property type="protein sequence ID" value="MDG4475386.1"/>
    <property type="molecule type" value="Genomic_DNA"/>
</dbReference>
<evidence type="ECO:0000256" key="1">
    <source>
        <dbReference type="SAM" id="SignalP"/>
    </source>
</evidence>
<organism evidence="2 3">
    <name type="scientific">Thiovibrio frasassiensis</name>
    <dbReference type="NCBI Taxonomy" id="2984131"/>
    <lineage>
        <taxon>Bacteria</taxon>
        <taxon>Pseudomonadati</taxon>
        <taxon>Thermodesulfobacteriota</taxon>
        <taxon>Desulfobulbia</taxon>
        <taxon>Desulfobulbales</taxon>
        <taxon>Thiovibrionaceae</taxon>
        <taxon>Thiovibrio</taxon>
    </lineage>
</organism>
<evidence type="ECO:0000313" key="3">
    <source>
        <dbReference type="Proteomes" id="UP001154240"/>
    </source>
</evidence>
<dbReference type="RefSeq" id="WP_307632359.1">
    <property type="nucleotide sequence ID" value="NZ_JAPHEH010000001.1"/>
</dbReference>
<proteinExistence type="predicted"/>
<keyword evidence="3" id="KW-1185">Reference proteome</keyword>
<sequence>MKKLICAGLIITGIFGGSASAELASVNDLVTLRDQLLGAKVTNTALDAIKPETADTTSAANANAAALERANKVESEITSPRSASDASNIRVMFVTPFKYKNVGNILIRKSFNDVQKSYALEPGSEKNDYVSFEKTAKAILDSIGKCQLPGSVADRLQECANKLPDEFVMATNLIHSYQAWKDVEIRTILGLYADKWKSPVLADRLQARLLSSCMHKALSDTSDSGASIETCRQAANWDLRDLFTGFNDAACSGGSMPTKTKSVFDYRDFVKGCVANNKIATASTGTQLAVDLFPTIKIAVQTVKGGGSVQVVLQPPLIASSALYSAVYMRLIGTEDAPGILKSDWFLSGSTQGRIPSIFAPANVSYDNKNMQYFSIGIPPTLITKLNALPLGDREFFIEMLARKLTLIQSLEIIRGAQMIAIESDRALNSSDTDLGRLTATVVEYFDIMARSYNESIDLTSTLTIEDILLAVDNLYQNYMEARRKHGNSVAVLQNEVHRQMVDKSLGK</sequence>
<keyword evidence="1" id="KW-0732">Signal</keyword>
<gene>
    <name evidence="2" type="ORF">OLX77_04325</name>
</gene>
<comment type="caution">
    <text evidence="2">The sequence shown here is derived from an EMBL/GenBank/DDBJ whole genome shotgun (WGS) entry which is preliminary data.</text>
</comment>
<feature type="signal peptide" evidence="1">
    <location>
        <begin position="1"/>
        <end position="21"/>
    </location>
</feature>
<evidence type="ECO:0000313" key="2">
    <source>
        <dbReference type="EMBL" id="MDG4475386.1"/>
    </source>
</evidence>
<dbReference type="Proteomes" id="UP001154240">
    <property type="component" value="Unassembled WGS sequence"/>
</dbReference>
<reference evidence="2" key="2">
    <citation type="submission" date="2022-10" db="EMBL/GenBank/DDBJ databases">
        <authorList>
            <person name="Aronson H.S."/>
        </authorList>
    </citation>
    <scope>NUCLEOTIDE SEQUENCE</scope>
    <source>
        <strain evidence="2">RS19-109</strain>
    </source>
</reference>
<protein>
    <submittedName>
        <fullName evidence="2">Uncharacterized protein</fullName>
    </submittedName>
</protein>
<feature type="chain" id="PRO_5040890301" evidence="1">
    <location>
        <begin position="22"/>
        <end position="508"/>
    </location>
</feature>
<accession>A0A9X4RKU7</accession>
<dbReference type="AlphaFoldDB" id="A0A9X4RKU7"/>
<reference evidence="2" key="1">
    <citation type="journal article" date="2022" name="bioRxiv">
        <title>Thiovibrio frasassiensisgen. nov., sp. nov., an autotrophic, elemental sulfur disproportionating bacterium isolated from sulfidic karst sediment, and proposal of Thiovibrionaceae fam. nov.</title>
        <authorList>
            <person name="Aronson H."/>
            <person name="Thomas C."/>
            <person name="Bhattacharyya M."/>
            <person name="Eckstein S."/>
            <person name="Jensen S."/>
            <person name="Barco R."/>
            <person name="Macalady J."/>
            <person name="Amend J."/>
        </authorList>
    </citation>
    <scope>NUCLEOTIDE SEQUENCE</scope>
    <source>
        <strain evidence="2">RS19-109</strain>
    </source>
</reference>